<dbReference type="InterPro" id="IPR003594">
    <property type="entry name" value="HATPase_dom"/>
</dbReference>
<evidence type="ECO:0000313" key="6">
    <source>
        <dbReference type="EMBL" id="BAC08000.1"/>
    </source>
</evidence>
<dbReference type="STRING" id="197221.gene:10747037"/>
<dbReference type="PROSITE" id="PS50109">
    <property type="entry name" value="HIS_KIN"/>
    <property type="match status" value="1"/>
</dbReference>
<dbReference type="Proteomes" id="UP000000440">
    <property type="component" value="Chromosome"/>
</dbReference>
<evidence type="ECO:0000256" key="1">
    <source>
        <dbReference type="ARBA" id="ARBA00000085"/>
    </source>
</evidence>
<name>Q8DLN4_THEVB</name>
<proteinExistence type="predicted"/>
<dbReference type="Pfam" id="PF02518">
    <property type="entry name" value="HATPase_c"/>
    <property type="match status" value="1"/>
</dbReference>
<dbReference type="Gene3D" id="3.30.565.10">
    <property type="entry name" value="Histidine kinase-like ATPase, C-terminal domain"/>
    <property type="match status" value="1"/>
</dbReference>
<dbReference type="AlphaFoldDB" id="Q8DLN4"/>
<keyword evidence="3" id="KW-0418">Kinase</keyword>
<dbReference type="KEGG" id="tel:tsl0448"/>
<dbReference type="PRINTS" id="PR00344">
    <property type="entry name" value="BCTRLSENSOR"/>
</dbReference>
<keyword evidence="3" id="KW-0808">Transferase</keyword>
<accession>Q8DLN4</accession>
<feature type="domain" description="Histidine kinase" evidence="5">
    <location>
        <begin position="1"/>
        <end position="70"/>
    </location>
</feature>
<evidence type="ECO:0000256" key="4">
    <source>
        <dbReference type="ARBA" id="ARBA00023012"/>
    </source>
</evidence>
<organism evidence="6 7">
    <name type="scientific">Thermosynechococcus vestitus (strain NIES-2133 / IAM M-273 / BP-1)</name>
    <dbReference type="NCBI Taxonomy" id="197221"/>
    <lineage>
        <taxon>Bacteria</taxon>
        <taxon>Bacillati</taxon>
        <taxon>Cyanobacteriota</taxon>
        <taxon>Cyanophyceae</taxon>
        <taxon>Acaryochloridales</taxon>
        <taxon>Thermosynechococcaceae</taxon>
        <taxon>Thermosynechococcus</taxon>
    </lineage>
</organism>
<dbReference type="InterPro" id="IPR005467">
    <property type="entry name" value="His_kinase_dom"/>
</dbReference>
<keyword evidence="4" id="KW-0902">Two-component regulatory system</keyword>
<dbReference type="EnsemblBacteria" id="BAC08000">
    <property type="protein sequence ID" value="BAC08000"/>
    <property type="gene ID" value="BAC08000"/>
</dbReference>
<dbReference type="InterPro" id="IPR036890">
    <property type="entry name" value="HATPase_C_sf"/>
</dbReference>
<protein>
    <recommendedName>
        <fullName evidence="2">histidine kinase</fullName>
        <ecNumber evidence="2">2.7.13.3</ecNumber>
    </recommendedName>
</protein>
<dbReference type="EMBL" id="BA000039">
    <property type="protein sequence ID" value="BAC08000.1"/>
    <property type="molecule type" value="Genomic_DNA"/>
</dbReference>
<dbReference type="GO" id="GO:0004673">
    <property type="term" value="F:protein histidine kinase activity"/>
    <property type="evidence" value="ECO:0007669"/>
    <property type="project" value="UniProtKB-EC"/>
</dbReference>
<evidence type="ECO:0000259" key="5">
    <source>
        <dbReference type="PROSITE" id="PS50109"/>
    </source>
</evidence>
<sequence>MNRGSGIPEATLPHGCGCFDRLYQGQEPLQGIGFGLGSVKQIVDAHRGQREIRSCLGQGTSVVICLPFVNLSPASLAKTFRKNVCES</sequence>
<reference evidence="6 7" key="1">
    <citation type="journal article" date="2002" name="DNA Res.">
        <title>Complete genome structure of the thermophilic cyanobacterium Thermosynechococcus elongatus BP-1.</title>
        <authorList>
            <person name="Nakamura Y."/>
            <person name="Kaneko T."/>
            <person name="Sato S."/>
            <person name="Ikeuchi M."/>
            <person name="Katoh H."/>
            <person name="Sasamoto S."/>
            <person name="Watanabe A."/>
            <person name="Iriguchi M."/>
            <person name="Kawashima K."/>
            <person name="Kimura T."/>
            <person name="Kishida Y."/>
            <person name="Kiyokawa C."/>
            <person name="Kohara M."/>
            <person name="Matsumoto M."/>
            <person name="Matsuno A."/>
            <person name="Nakazaki N."/>
            <person name="Shimpo S."/>
            <person name="Sugimoto M."/>
            <person name="Takeuchi C."/>
            <person name="Yamada M."/>
            <person name="Tabata S."/>
        </authorList>
    </citation>
    <scope>NUCLEOTIDE SEQUENCE [LARGE SCALE GENOMIC DNA]</scope>
    <source>
        <strain evidence="7">IAM M-273 / NIES-2133 / BP-1</strain>
    </source>
</reference>
<keyword evidence="7" id="KW-1185">Reference proteome</keyword>
<evidence type="ECO:0000313" key="7">
    <source>
        <dbReference type="Proteomes" id="UP000000440"/>
    </source>
</evidence>
<dbReference type="InterPro" id="IPR004358">
    <property type="entry name" value="Sig_transdc_His_kin-like_C"/>
</dbReference>
<evidence type="ECO:0000256" key="3">
    <source>
        <dbReference type="ARBA" id="ARBA00022777"/>
    </source>
</evidence>
<dbReference type="EC" id="2.7.13.3" evidence="2"/>
<dbReference type="SUPFAM" id="SSF55874">
    <property type="entry name" value="ATPase domain of HSP90 chaperone/DNA topoisomerase II/histidine kinase"/>
    <property type="match status" value="1"/>
</dbReference>
<comment type="catalytic activity">
    <reaction evidence="1">
        <text>ATP + protein L-histidine = ADP + protein N-phospho-L-histidine.</text>
        <dbReference type="EC" id="2.7.13.3"/>
    </reaction>
</comment>
<dbReference type="eggNOG" id="COG2205">
    <property type="taxonomic scope" value="Bacteria"/>
</dbReference>
<dbReference type="GO" id="GO:0000160">
    <property type="term" value="P:phosphorelay signal transduction system"/>
    <property type="evidence" value="ECO:0007669"/>
    <property type="project" value="UniProtKB-KW"/>
</dbReference>
<evidence type="ECO:0000256" key="2">
    <source>
        <dbReference type="ARBA" id="ARBA00012438"/>
    </source>
</evidence>
<gene>
    <name evidence="6" type="ordered locus">tsl0448</name>
</gene>